<sequence>MSSSVIHNNNNSNYSSRNLSYWIDLKEEQPSLEITIVEKYNMNTRLSATIDGTTELHYACPTIDNNNSSSSDHQQPTKPTIVYFR</sequence>
<reference evidence="2" key="1">
    <citation type="submission" date="2020-06" db="EMBL/GenBank/DDBJ databases">
        <authorList>
            <consortium name="Plant Systems Biology data submission"/>
        </authorList>
    </citation>
    <scope>NUCLEOTIDE SEQUENCE</scope>
    <source>
        <strain evidence="2">D6</strain>
    </source>
</reference>
<gene>
    <name evidence="2" type="ORF">SEMRO_338_G120780.1</name>
</gene>
<name>A0A9N8DSG6_9STRA</name>
<accession>A0A9N8DSG6</accession>
<dbReference type="Proteomes" id="UP001153069">
    <property type="component" value="Unassembled WGS sequence"/>
</dbReference>
<dbReference type="EMBL" id="CAICTM010000337">
    <property type="protein sequence ID" value="CAB9508217.1"/>
    <property type="molecule type" value="Genomic_DNA"/>
</dbReference>
<dbReference type="AlphaFoldDB" id="A0A9N8DSG6"/>
<protein>
    <submittedName>
        <fullName evidence="2">Uncharacterized protein</fullName>
    </submittedName>
</protein>
<evidence type="ECO:0000313" key="3">
    <source>
        <dbReference type="Proteomes" id="UP001153069"/>
    </source>
</evidence>
<evidence type="ECO:0000256" key="1">
    <source>
        <dbReference type="SAM" id="MobiDB-lite"/>
    </source>
</evidence>
<keyword evidence="3" id="KW-1185">Reference proteome</keyword>
<feature type="region of interest" description="Disordered" evidence="1">
    <location>
        <begin position="64"/>
        <end position="85"/>
    </location>
</feature>
<organism evidence="2 3">
    <name type="scientific">Seminavis robusta</name>
    <dbReference type="NCBI Taxonomy" id="568900"/>
    <lineage>
        <taxon>Eukaryota</taxon>
        <taxon>Sar</taxon>
        <taxon>Stramenopiles</taxon>
        <taxon>Ochrophyta</taxon>
        <taxon>Bacillariophyta</taxon>
        <taxon>Bacillariophyceae</taxon>
        <taxon>Bacillariophycidae</taxon>
        <taxon>Naviculales</taxon>
        <taxon>Naviculaceae</taxon>
        <taxon>Seminavis</taxon>
    </lineage>
</organism>
<proteinExistence type="predicted"/>
<comment type="caution">
    <text evidence="2">The sequence shown here is derived from an EMBL/GenBank/DDBJ whole genome shotgun (WGS) entry which is preliminary data.</text>
</comment>
<evidence type="ECO:0000313" key="2">
    <source>
        <dbReference type="EMBL" id="CAB9508217.1"/>
    </source>
</evidence>